<dbReference type="VEuPathDB" id="FungiDB:NECHADRAFT_48085"/>
<feature type="transmembrane region" description="Helical" evidence="7">
    <location>
        <begin position="422"/>
        <end position="444"/>
    </location>
</feature>
<feature type="transmembrane region" description="Helical" evidence="7">
    <location>
        <begin position="297"/>
        <end position="319"/>
    </location>
</feature>
<gene>
    <name evidence="9" type="ORF">NECHADRAFT_48085</name>
</gene>
<dbReference type="RefSeq" id="XP_003043815.1">
    <property type="nucleotide sequence ID" value="XM_003043769.1"/>
</dbReference>
<keyword evidence="5 7" id="KW-0472">Membrane</keyword>
<dbReference type="AlphaFoldDB" id="C7ZCT9"/>
<evidence type="ECO:0000256" key="3">
    <source>
        <dbReference type="ARBA" id="ARBA00022692"/>
    </source>
</evidence>
<dbReference type="Gene3D" id="1.20.1250.20">
    <property type="entry name" value="MFS general substrate transporter like domains"/>
    <property type="match status" value="2"/>
</dbReference>
<dbReference type="PROSITE" id="PS50850">
    <property type="entry name" value="MFS"/>
    <property type="match status" value="1"/>
</dbReference>
<dbReference type="PANTHER" id="PTHR43791">
    <property type="entry name" value="PERMEASE-RELATED"/>
    <property type="match status" value="1"/>
</dbReference>
<dbReference type="FunFam" id="1.20.1250.20:FF:000013">
    <property type="entry name" value="MFS general substrate transporter"/>
    <property type="match status" value="1"/>
</dbReference>
<evidence type="ECO:0000256" key="4">
    <source>
        <dbReference type="ARBA" id="ARBA00022989"/>
    </source>
</evidence>
<feature type="transmembrane region" description="Helical" evidence="7">
    <location>
        <begin position="331"/>
        <end position="350"/>
    </location>
</feature>
<reference evidence="9 10" key="1">
    <citation type="journal article" date="2009" name="PLoS Genet.">
        <title>The genome of Nectria haematococca: contribution of supernumerary chromosomes to gene expansion.</title>
        <authorList>
            <person name="Coleman J.J."/>
            <person name="Rounsley S.D."/>
            <person name="Rodriguez-Carres M."/>
            <person name="Kuo A."/>
            <person name="Wasmann C.C."/>
            <person name="Grimwood J."/>
            <person name="Schmutz J."/>
            <person name="Taga M."/>
            <person name="White G.J."/>
            <person name="Zhou S."/>
            <person name="Schwartz D.C."/>
            <person name="Freitag M."/>
            <person name="Ma L.J."/>
            <person name="Danchin E.G."/>
            <person name="Henrissat B."/>
            <person name="Coutinho P.M."/>
            <person name="Nelson D.R."/>
            <person name="Straney D."/>
            <person name="Napoli C.A."/>
            <person name="Barker B.M."/>
            <person name="Gribskov M."/>
            <person name="Rep M."/>
            <person name="Kroken S."/>
            <person name="Molnar I."/>
            <person name="Rensing C."/>
            <person name="Kennell J.C."/>
            <person name="Zamora J."/>
            <person name="Farman M.L."/>
            <person name="Selker E.U."/>
            <person name="Salamov A."/>
            <person name="Shapiro H."/>
            <person name="Pangilinan J."/>
            <person name="Lindquist E."/>
            <person name="Lamers C."/>
            <person name="Grigoriev I.V."/>
            <person name="Geiser D.M."/>
            <person name="Covert S.F."/>
            <person name="Temporini E."/>
            <person name="Vanetten H.D."/>
        </authorList>
    </citation>
    <scope>NUCLEOTIDE SEQUENCE [LARGE SCALE GENOMIC DNA]</scope>
    <source>
        <strain evidence="10">ATCC MYA-4622 / CBS 123669 / FGSC 9596 / NRRL 45880 / 77-13-4</strain>
    </source>
</reference>
<evidence type="ECO:0000256" key="2">
    <source>
        <dbReference type="ARBA" id="ARBA00022448"/>
    </source>
</evidence>
<keyword evidence="4 7" id="KW-1133">Transmembrane helix</keyword>
<evidence type="ECO:0000256" key="7">
    <source>
        <dbReference type="SAM" id="Phobius"/>
    </source>
</evidence>
<name>C7ZCT9_FUSV7</name>
<dbReference type="eggNOG" id="KOG2533">
    <property type="taxonomic scope" value="Eukaryota"/>
</dbReference>
<feature type="transmembrane region" description="Helical" evidence="7">
    <location>
        <begin position="101"/>
        <end position="120"/>
    </location>
</feature>
<dbReference type="InParanoid" id="C7ZCT9"/>
<evidence type="ECO:0000256" key="6">
    <source>
        <dbReference type="ARBA" id="ARBA00023180"/>
    </source>
</evidence>
<evidence type="ECO:0000313" key="9">
    <source>
        <dbReference type="EMBL" id="EEU38102.1"/>
    </source>
</evidence>
<evidence type="ECO:0000313" key="10">
    <source>
        <dbReference type="Proteomes" id="UP000005206"/>
    </source>
</evidence>
<dbReference type="InterPro" id="IPR036259">
    <property type="entry name" value="MFS_trans_sf"/>
</dbReference>
<dbReference type="SUPFAM" id="SSF103473">
    <property type="entry name" value="MFS general substrate transporter"/>
    <property type="match status" value="1"/>
</dbReference>
<feature type="transmembrane region" description="Helical" evidence="7">
    <location>
        <begin position="126"/>
        <end position="149"/>
    </location>
</feature>
<feature type="domain" description="Major facilitator superfamily (MFS) profile" evidence="8">
    <location>
        <begin position="28"/>
        <end position="464"/>
    </location>
</feature>
<dbReference type="HOGENOM" id="CLU_001265_0_1_1"/>
<accession>C7ZCT9</accession>
<dbReference type="GO" id="GO:0016020">
    <property type="term" value="C:membrane"/>
    <property type="evidence" value="ECO:0007669"/>
    <property type="project" value="UniProtKB-SubCell"/>
</dbReference>
<dbReference type="GO" id="GO:0022857">
    <property type="term" value="F:transmembrane transporter activity"/>
    <property type="evidence" value="ECO:0007669"/>
    <property type="project" value="InterPro"/>
</dbReference>
<feature type="transmembrane region" description="Helical" evidence="7">
    <location>
        <begin position="161"/>
        <end position="182"/>
    </location>
</feature>
<feature type="transmembrane region" description="Helical" evidence="7">
    <location>
        <begin position="69"/>
        <end position="89"/>
    </location>
</feature>
<feature type="transmembrane region" description="Helical" evidence="7">
    <location>
        <begin position="194"/>
        <end position="216"/>
    </location>
</feature>
<dbReference type="InterPro" id="IPR020846">
    <property type="entry name" value="MFS_dom"/>
</dbReference>
<evidence type="ECO:0000256" key="5">
    <source>
        <dbReference type="ARBA" id="ARBA00023136"/>
    </source>
</evidence>
<feature type="transmembrane region" description="Helical" evidence="7">
    <location>
        <begin position="356"/>
        <end position="378"/>
    </location>
</feature>
<dbReference type="OMA" id="PRMLAHY"/>
<sequence length="464" mass="50522">MEPCPKGDTVGHGSQFEKRVTRKVDMRLLPLCAFAYLLNYLDRSNLGNGKILNQETGDSLLQKTGMNSAHYSIVLTVFGVAYTVFDIPANWVMKRYVRPSRWLGLLMFLWGVVTLGFGWVRNFTTVLVLRFFIGVFEAGFFPGIVYLITFWYATNQRSLRIAFVLASATLAGAFGGCIGYGVGHLNGDGGLEGFRWLFIIEGALTITSVPLVVAFLPNWPAVTTWLDNDEKRYIISRVEEGAGGFTREKASRREILETCFAPRMVAHYLAYLANAVVLNSLAYFTPTIVANLGYKSITAQLMTVPPWVVGYVVSLGLAYSSDRFNARGLHIAGAAFVSGVGFLACTLLPADAYSERYGCLFLIACGAFPSAAPMVGWVTCNVPSKRTMGLAAAMNNGTVGIASIISVWIWPAKDAASGFPTGNIVCSAAGFLTAALMLGLRFCYGRMNKNGELDASGVQRVWAY</sequence>
<dbReference type="InterPro" id="IPR011701">
    <property type="entry name" value="MFS"/>
</dbReference>
<dbReference type="OrthoDB" id="3639251at2759"/>
<dbReference type="Pfam" id="PF07690">
    <property type="entry name" value="MFS_1"/>
    <property type="match status" value="1"/>
</dbReference>
<feature type="transmembrane region" description="Helical" evidence="7">
    <location>
        <begin position="390"/>
        <end position="410"/>
    </location>
</feature>
<dbReference type="KEGG" id="nhe:NECHADRAFT_48085"/>
<comment type="subcellular location">
    <subcellularLocation>
        <location evidence="1">Membrane</location>
        <topology evidence="1">Multi-pass membrane protein</topology>
    </subcellularLocation>
</comment>
<feature type="transmembrane region" description="Helical" evidence="7">
    <location>
        <begin position="265"/>
        <end position="285"/>
    </location>
</feature>
<evidence type="ECO:0000256" key="1">
    <source>
        <dbReference type="ARBA" id="ARBA00004141"/>
    </source>
</evidence>
<keyword evidence="2" id="KW-0813">Transport</keyword>
<protein>
    <recommendedName>
        <fullName evidence="8">Major facilitator superfamily (MFS) profile domain-containing protein</fullName>
    </recommendedName>
</protein>
<proteinExistence type="predicted"/>
<dbReference type="EMBL" id="GG698919">
    <property type="protein sequence ID" value="EEU38102.1"/>
    <property type="molecule type" value="Genomic_DNA"/>
</dbReference>
<dbReference type="FunFam" id="1.20.1250.20:FF:000057">
    <property type="entry name" value="MFS general substrate transporter"/>
    <property type="match status" value="1"/>
</dbReference>
<organism evidence="9 10">
    <name type="scientific">Fusarium vanettenii (strain ATCC MYA-4622 / CBS 123669 / FGSC 9596 / NRRL 45880 / 77-13-4)</name>
    <name type="common">Fusarium solani subsp. pisi</name>
    <dbReference type="NCBI Taxonomy" id="660122"/>
    <lineage>
        <taxon>Eukaryota</taxon>
        <taxon>Fungi</taxon>
        <taxon>Dikarya</taxon>
        <taxon>Ascomycota</taxon>
        <taxon>Pezizomycotina</taxon>
        <taxon>Sordariomycetes</taxon>
        <taxon>Hypocreomycetidae</taxon>
        <taxon>Hypocreales</taxon>
        <taxon>Nectriaceae</taxon>
        <taxon>Fusarium</taxon>
        <taxon>Fusarium solani species complex</taxon>
        <taxon>Fusarium vanettenii</taxon>
    </lineage>
</organism>
<evidence type="ECO:0000259" key="8">
    <source>
        <dbReference type="PROSITE" id="PS50850"/>
    </source>
</evidence>
<keyword evidence="3 7" id="KW-0812">Transmembrane</keyword>
<keyword evidence="10" id="KW-1185">Reference proteome</keyword>
<keyword evidence="6" id="KW-0325">Glycoprotein</keyword>
<dbReference type="Proteomes" id="UP000005206">
    <property type="component" value="Chromosome 9"/>
</dbReference>
<dbReference type="PANTHER" id="PTHR43791:SF49">
    <property type="entry name" value="TRANSPORTER, PUTATIVE (AFU_ORTHOLOGUE AFUA_4G04250)-RELATED"/>
    <property type="match status" value="1"/>
</dbReference>
<dbReference type="GeneID" id="9670177"/>